<keyword evidence="3" id="KW-1185">Reference proteome</keyword>
<dbReference type="EMBL" id="RKQG01000001">
    <property type="protein sequence ID" value="RPE36897.1"/>
    <property type="molecule type" value="Genomic_DNA"/>
</dbReference>
<dbReference type="Proteomes" id="UP000266906">
    <property type="component" value="Unassembled WGS sequence"/>
</dbReference>
<proteinExistence type="predicted"/>
<evidence type="ECO:0008006" key="4">
    <source>
        <dbReference type="Google" id="ProtNLM"/>
    </source>
</evidence>
<gene>
    <name evidence="2" type="ORF">EDD38_5278</name>
</gene>
<dbReference type="AlphaFoldDB" id="A0A3N4S8P0"/>
<evidence type="ECO:0000256" key="1">
    <source>
        <dbReference type="SAM" id="SignalP"/>
    </source>
</evidence>
<accession>A0A3N4S8P0</accession>
<protein>
    <recommendedName>
        <fullName evidence="4">Lipoprotein</fullName>
    </recommendedName>
</protein>
<reference evidence="2 3" key="1">
    <citation type="submission" date="2018-11" db="EMBL/GenBank/DDBJ databases">
        <title>Sequencing the genomes of 1000 actinobacteria strains.</title>
        <authorList>
            <person name="Klenk H.-P."/>
        </authorList>
    </citation>
    <scope>NUCLEOTIDE SEQUENCE [LARGE SCALE GENOMIC DNA]</scope>
    <source>
        <strain evidence="2 3">DSM 44781</strain>
    </source>
</reference>
<comment type="caution">
    <text evidence="2">The sequence shown here is derived from an EMBL/GenBank/DDBJ whole genome shotgun (WGS) entry which is preliminary data.</text>
</comment>
<organism evidence="2 3">
    <name type="scientific">Kitasatospora cineracea</name>
    <dbReference type="NCBI Taxonomy" id="88074"/>
    <lineage>
        <taxon>Bacteria</taxon>
        <taxon>Bacillati</taxon>
        <taxon>Actinomycetota</taxon>
        <taxon>Actinomycetes</taxon>
        <taxon>Kitasatosporales</taxon>
        <taxon>Streptomycetaceae</taxon>
        <taxon>Kitasatospora</taxon>
    </lineage>
</organism>
<name>A0A3N4S8P0_9ACTN</name>
<feature type="signal peptide" evidence="1">
    <location>
        <begin position="1"/>
        <end position="23"/>
    </location>
</feature>
<evidence type="ECO:0000313" key="2">
    <source>
        <dbReference type="EMBL" id="RPE36897.1"/>
    </source>
</evidence>
<sequence length="154" mass="15773">MKRPAAAVLVLPLLLLAACGQQAADAGPGASAGPAAEVAEAVKACGQQVSGQEDPNRLAVSAVPLGEESVGVTFRGYGAEGSFHVYLIDGHSTVIGTSGGALREGRATITTLCTGVTWQQVLDHRDFEDKVAVVLSRPGRPDLLAAEPLFVKAL</sequence>
<feature type="chain" id="PRO_5018175419" description="Lipoprotein" evidence="1">
    <location>
        <begin position="24"/>
        <end position="154"/>
    </location>
</feature>
<evidence type="ECO:0000313" key="3">
    <source>
        <dbReference type="Proteomes" id="UP000266906"/>
    </source>
</evidence>
<dbReference type="RefSeq" id="WP_123819748.1">
    <property type="nucleotide sequence ID" value="NZ_RKQG01000001.1"/>
</dbReference>
<keyword evidence="1" id="KW-0732">Signal</keyword>
<dbReference type="PROSITE" id="PS51257">
    <property type="entry name" value="PROKAR_LIPOPROTEIN"/>
    <property type="match status" value="1"/>
</dbReference>